<dbReference type="InterPro" id="IPR038695">
    <property type="entry name" value="Saro_0823-like_sf"/>
</dbReference>
<dbReference type="Proteomes" id="UP001320159">
    <property type="component" value="Unassembled WGS sequence"/>
</dbReference>
<dbReference type="EMBL" id="PGCK01000009">
    <property type="protein sequence ID" value="MCD1295502.1"/>
    <property type="molecule type" value="Genomic_DNA"/>
</dbReference>
<dbReference type="InterPro" id="IPR003795">
    <property type="entry name" value="DUF192"/>
</dbReference>
<reference evidence="2 3" key="1">
    <citation type="submission" date="2017-11" db="EMBL/GenBank/DDBJ databases">
        <title>Isolation and Characterization of Family Methanocellaceae Species from Potential Methane Hydrate Area Offshore Southwestern Taiwan.</title>
        <authorList>
            <person name="Zhang W.-L."/>
            <person name="Chen W.-C."/>
            <person name="Lai M.-C."/>
            <person name="Chen S.-C."/>
        </authorList>
    </citation>
    <scope>NUCLEOTIDE SEQUENCE [LARGE SCALE GENOMIC DNA]</scope>
    <source>
        <strain evidence="2 3">CWC-04</strain>
    </source>
</reference>
<name>A0AAP2RFX9_9EURY</name>
<sequence length="155" mass="17489">MKNSLKVIVIAFIGIIILIMAFQFVSYGWESVTPNAVVYTSDNKPVKISLEVADTHEKRMEGLMNRTYLDSDSGMIFVFDYPAKHAFWMKNTLIPLDMIYINDDGTVVDIKYKAVPFDTTPLEPCDECICVIEVNGGFCEEHGIKIGDKVKLILD</sequence>
<dbReference type="RefSeq" id="WP_230742357.1">
    <property type="nucleotide sequence ID" value="NZ_PGCK01000009.1"/>
</dbReference>
<evidence type="ECO:0008006" key="4">
    <source>
        <dbReference type="Google" id="ProtNLM"/>
    </source>
</evidence>
<proteinExistence type="predicted"/>
<protein>
    <recommendedName>
        <fullName evidence="4">DUF192 domain-containing protein</fullName>
    </recommendedName>
</protein>
<dbReference type="Pfam" id="PF02643">
    <property type="entry name" value="DUF192"/>
    <property type="match status" value="1"/>
</dbReference>
<keyword evidence="3" id="KW-1185">Reference proteome</keyword>
<dbReference type="PANTHER" id="PTHR37953:SF1">
    <property type="entry name" value="UPF0127 PROTEIN MJ1496"/>
    <property type="match status" value="1"/>
</dbReference>
<dbReference type="AlphaFoldDB" id="A0AAP2RFX9"/>
<dbReference type="Gene3D" id="2.60.120.1140">
    <property type="entry name" value="Protein of unknown function DUF192"/>
    <property type="match status" value="1"/>
</dbReference>
<evidence type="ECO:0000313" key="3">
    <source>
        <dbReference type="Proteomes" id="UP001320159"/>
    </source>
</evidence>
<accession>A0AAP2RFX9</accession>
<dbReference type="PANTHER" id="PTHR37953">
    <property type="entry name" value="UPF0127 PROTEIN MJ1496"/>
    <property type="match status" value="1"/>
</dbReference>
<evidence type="ECO:0000256" key="1">
    <source>
        <dbReference type="SAM" id="Phobius"/>
    </source>
</evidence>
<feature type="transmembrane region" description="Helical" evidence="1">
    <location>
        <begin position="7"/>
        <end position="29"/>
    </location>
</feature>
<gene>
    <name evidence="2" type="ORF">CUJ83_10875</name>
</gene>
<keyword evidence="1" id="KW-0472">Membrane</keyword>
<evidence type="ECO:0000313" key="2">
    <source>
        <dbReference type="EMBL" id="MCD1295502.1"/>
    </source>
</evidence>
<keyword evidence="1" id="KW-0812">Transmembrane</keyword>
<keyword evidence="1" id="KW-1133">Transmembrane helix</keyword>
<organism evidence="2 3">
    <name type="scientific">Methanooceanicella nereidis</name>
    <dbReference type="NCBI Taxonomy" id="2052831"/>
    <lineage>
        <taxon>Archaea</taxon>
        <taxon>Methanobacteriati</taxon>
        <taxon>Methanobacteriota</taxon>
        <taxon>Stenosarchaea group</taxon>
        <taxon>Methanomicrobia</taxon>
        <taxon>Methanocellales</taxon>
        <taxon>Methanocellaceae</taxon>
        <taxon>Methanooceanicella</taxon>
    </lineage>
</organism>
<comment type="caution">
    <text evidence="2">The sequence shown here is derived from an EMBL/GenBank/DDBJ whole genome shotgun (WGS) entry which is preliminary data.</text>
</comment>